<sequence>MTIQPVCAGWSRLASGEQANMPSVDSLMALATRLSPRAKTLASPSRDQTKSACLTST</sequence>
<evidence type="ECO:0000256" key="1">
    <source>
        <dbReference type="SAM" id="MobiDB-lite"/>
    </source>
</evidence>
<dbReference type="EMBL" id="KR029577">
    <property type="protein sequence ID" value="AKH45792.1"/>
    <property type="molecule type" value="Genomic_DNA"/>
</dbReference>
<accession>A0A0F7L2W9</accession>
<feature type="region of interest" description="Disordered" evidence="1">
    <location>
        <begin position="37"/>
        <end position="57"/>
    </location>
</feature>
<reference evidence="2" key="1">
    <citation type="journal article" date="2015" name="Front. Microbiol.">
        <title>Combining genomic sequencing methods to explore viral diversity and reveal potential virus-host interactions.</title>
        <authorList>
            <person name="Chow C.E."/>
            <person name="Winget D.M."/>
            <person name="White R.A.III."/>
            <person name="Hallam S.J."/>
            <person name="Suttle C.A."/>
        </authorList>
    </citation>
    <scope>NUCLEOTIDE SEQUENCE</scope>
    <source>
        <strain evidence="2">Anoxic3_1</strain>
    </source>
</reference>
<proteinExistence type="predicted"/>
<feature type="compositionally biased region" description="Polar residues" evidence="1">
    <location>
        <begin position="42"/>
        <end position="57"/>
    </location>
</feature>
<protein>
    <submittedName>
        <fullName evidence="2">Uncharacterized protein</fullName>
    </submittedName>
</protein>
<evidence type="ECO:0000313" key="2">
    <source>
        <dbReference type="EMBL" id="AKH45792.1"/>
    </source>
</evidence>
<organism evidence="2">
    <name type="scientific">uncultured marine virus</name>
    <dbReference type="NCBI Taxonomy" id="186617"/>
    <lineage>
        <taxon>Viruses</taxon>
        <taxon>environmental samples</taxon>
    </lineage>
</organism>
<name>A0A0F7L2W9_9VIRU</name>
<reference evidence="2" key="2">
    <citation type="submission" date="2015-03" db="EMBL/GenBank/DDBJ databases">
        <authorList>
            <person name="Chow C.-E.T."/>
            <person name="Winget D.M."/>
            <person name="White R.A.III."/>
            <person name="Hallam S.J."/>
            <person name="Suttle C.A."/>
        </authorList>
    </citation>
    <scope>NUCLEOTIDE SEQUENCE</scope>
    <source>
        <strain evidence="2">Anoxic3_1</strain>
    </source>
</reference>